<sequence length="94" mass="10302">MKVVMKMVMVVVVMPKVTNWVETGGDGAGSDDADGDSDEEVAMKVVVLMILGINITMANIWNIIHRLTWSSTGATKSVFNLIMREDGHQRPQAL</sequence>
<keyword evidence="1" id="KW-0812">Transmembrane</keyword>
<protein>
    <submittedName>
        <fullName evidence="2">Uncharacterized protein</fullName>
    </submittedName>
</protein>
<evidence type="ECO:0000313" key="2">
    <source>
        <dbReference type="EMBL" id="KAB1270013.1"/>
    </source>
</evidence>
<dbReference type="Proteomes" id="UP000299084">
    <property type="component" value="Unassembled WGS sequence"/>
</dbReference>
<name>A0A5N4DFQ7_CAMDR</name>
<accession>A0A5N4DFQ7</accession>
<keyword evidence="3" id="KW-1185">Reference proteome</keyword>
<proteinExistence type="predicted"/>
<keyword evidence="1" id="KW-0472">Membrane</keyword>
<dbReference type="EMBL" id="JWIN03000012">
    <property type="protein sequence ID" value="KAB1270013.1"/>
    <property type="molecule type" value="Genomic_DNA"/>
</dbReference>
<organism evidence="2 3">
    <name type="scientific">Camelus dromedarius</name>
    <name type="common">Dromedary</name>
    <name type="synonym">Arabian camel</name>
    <dbReference type="NCBI Taxonomy" id="9838"/>
    <lineage>
        <taxon>Eukaryota</taxon>
        <taxon>Metazoa</taxon>
        <taxon>Chordata</taxon>
        <taxon>Craniata</taxon>
        <taxon>Vertebrata</taxon>
        <taxon>Euteleostomi</taxon>
        <taxon>Mammalia</taxon>
        <taxon>Eutheria</taxon>
        <taxon>Laurasiatheria</taxon>
        <taxon>Artiodactyla</taxon>
        <taxon>Tylopoda</taxon>
        <taxon>Camelidae</taxon>
        <taxon>Camelus</taxon>
    </lineage>
</organism>
<reference evidence="2 3" key="1">
    <citation type="journal article" date="2019" name="Mol. Ecol. Resour.">
        <title>Improving Illumina assemblies with Hi-C and long reads: an example with the North African dromedary.</title>
        <authorList>
            <person name="Elbers J.P."/>
            <person name="Rogers M.F."/>
            <person name="Perelman P.L."/>
            <person name="Proskuryakova A.A."/>
            <person name="Serdyukova N.A."/>
            <person name="Johnson W.E."/>
            <person name="Horin P."/>
            <person name="Corander J."/>
            <person name="Murphy D."/>
            <person name="Burger P.A."/>
        </authorList>
    </citation>
    <scope>NUCLEOTIDE SEQUENCE [LARGE SCALE GENOMIC DNA]</scope>
    <source>
        <strain evidence="2">Drom800</strain>
        <tissue evidence="2">Blood</tissue>
    </source>
</reference>
<keyword evidence="1" id="KW-1133">Transmembrane helix</keyword>
<comment type="caution">
    <text evidence="2">The sequence shown here is derived from an EMBL/GenBank/DDBJ whole genome shotgun (WGS) entry which is preliminary data.</text>
</comment>
<gene>
    <name evidence="2" type="ORF">Cadr_000017383</name>
</gene>
<evidence type="ECO:0000256" key="1">
    <source>
        <dbReference type="SAM" id="Phobius"/>
    </source>
</evidence>
<evidence type="ECO:0000313" key="3">
    <source>
        <dbReference type="Proteomes" id="UP000299084"/>
    </source>
</evidence>
<feature type="transmembrane region" description="Helical" evidence="1">
    <location>
        <begin position="41"/>
        <end position="61"/>
    </location>
</feature>
<dbReference type="AlphaFoldDB" id="A0A5N4DFQ7"/>